<feature type="signal peptide" evidence="5">
    <location>
        <begin position="1"/>
        <end position="25"/>
    </location>
</feature>
<protein>
    <submittedName>
        <fullName evidence="6">Uncharacterized protein</fullName>
    </submittedName>
</protein>
<dbReference type="Proteomes" id="UP001438707">
    <property type="component" value="Unassembled WGS sequence"/>
</dbReference>
<keyword evidence="7" id="KW-1185">Reference proteome</keyword>
<dbReference type="PANTHER" id="PTHR22925:SF3">
    <property type="entry name" value="GLYCOSYL HYDROLASE FAMILY PROTEIN 43"/>
    <property type="match status" value="1"/>
</dbReference>
<name>A0AAW1RHV2_9CHLO</name>
<dbReference type="InterPro" id="IPR006710">
    <property type="entry name" value="Glyco_hydro_43"/>
</dbReference>
<sequence>MLMSLALSTTVTVLLCLLGFRKCSGASAWTLKGKIVSGEHWLDDEGGIIQAHGGSMLFHNQTYFWYGENKDAPTEWRSWKMPDQEWWYTRTPALGISCYSSSDLLNWHNEGMALKADGSHEDLEAGQTLERPRVLYNNLTQQFVMWVHVDDAGYSLCRLGMAVSAAPTGPFRYQGSMQANDQRNGDFTLFKEDNGTAYVVTASQKQSMDPRFMLLHELSIDFQRVLPNPFRILPPLDRESPVLFKYEAHYFLLTSGSTFWSPNAAEIFTARALEGPYASWGNPCHGEPMDQHGITFSSQASFAIPLQAPGAPGHFLIMADRWQSNDLKESTYVWLPLHISLRVQKPLQLVSKSGEAANDDNEDPGQDEAVRLTAVRRIALEWRSAWDPHSGLNLPGTSLKYREGRSRVHRLPVAFVARYGSYIHGPEPPDAGLNKG</sequence>
<evidence type="ECO:0000256" key="3">
    <source>
        <dbReference type="ARBA" id="ARBA00023295"/>
    </source>
</evidence>
<dbReference type="GO" id="GO:0004553">
    <property type="term" value="F:hydrolase activity, hydrolyzing O-glycosyl compounds"/>
    <property type="evidence" value="ECO:0007669"/>
    <property type="project" value="InterPro"/>
</dbReference>
<accession>A0AAW1RHV2</accession>
<keyword evidence="2 4" id="KW-0378">Hydrolase</keyword>
<keyword evidence="5" id="KW-0732">Signal</keyword>
<dbReference type="GO" id="GO:0005975">
    <property type="term" value="P:carbohydrate metabolic process"/>
    <property type="evidence" value="ECO:0007669"/>
    <property type="project" value="InterPro"/>
</dbReference>
<evidence type="ECO:0000256" key="5">
    <source>
        <dbReference type="SAM" id="SignalP"/>
    </source>
</evidence>
<dbReference type="AlphaFoldDB" id="A0AAW1RHV2"/>
<evidence type="ECO:0000256" key="4">
    <source>
        <dbReference type="RuleBase" id="RU361187"/>
    </source>
</evidence>
<dbReference type="Pfam" id="PF04616">
    <property type="entry name" value="Glyco_hydro_43"/>
    <property type="match status" value="1"/>
</dbReference>
<gene>
    <name evidence="6" type="ORF">WJX74_006911</name>
</gene>
<comment type="caution">
    <text evidence="6">The sequence shown here is derived from an EMBL/GenBank/DDBJ whole genome shotgun (WGS) entry which is preliminary data.</text>
</comment>
<dbReference type="Gene3D" id="2.115.10.20">
    <property type="entry name" value="Glycosyl hydrolase domain, family 43"/>
    <property type="match status" value="1"/>
</dbReference>
<dbReference type="EMBL" id="JALJOS010000011">
    <property type="protein sequence ID" value="KAK9833091.1"/>
    <property type="molecule type" value="Genomic_DNA"/>
</dbReference>
<evidence type="ECO:0000256" key="1">
    <source>
        <dbReference type="ARBA" id="ARBA00009865"/>
    </source>
</evidence>
<comment type="similarity">
    <text evidence="1 4">Belongs to the glycosyl hydrolase 43 family.</text>
</comment>
<proteinExistence type="inferred from homology"/>
<reference evidence="6 7" key="1">
    <citation type="journal article" date="2024" name="Nat. Commun.">
        <title>Phylogenomics reveals the evolutionary origins of lichenization in chlorophyte algae.</title>
        <authorList>
            <person name="Puginier C."/>
            <person name="Libourel C."/>
            <person name="Otte J."/>
            <person name="Skaloud P."/>
            <person name="Haon M."/>
            <person name="Grisel S."/>
            <person name="Petersen M."/>
            <person name="Berrin J.G."/>
            <person name="Delaux P.M."/>
            <person name="Dal Grande F."/>
            <person name="Keller J."/>
        </authorList>
    </citation>
    <scope>NUCLEOTIDE SEQUENCE [LARGE SCALE GENOMIC DNA]</scope>
    <source>
        <strain evidence="6 7">SAG 2145</strain>
    </source>
</reference>
<dbReference type="CDD" id="cd18825">
    <property type="entry name" value="GH43_CtGH43-like"/>
    <property type="match status" value="1"/>
</dbReference>
<keyword evidence="3 4" id="KW-0326">Glycosidase</keyword>
<dbReference type="InterPro" id="IPR023296">
    <property type="entry name" value="Glyco_hydro_beta-prop_sf"/>
</dbReference>
<evidence type="ECO:0000256" key="2">
    <source>
        <dbReference type="ARBA" id="ARBA00022801"/>
    </source>
</evidence>
<organism evidence="6 7">
    <name type="scientific">Apatococcus lobatus</name>
    <dbReference type="NCBI Taxonomy" id="904363"/>
    <lineage>
        <taxon>Eukaryota</taxon>
        <taxon>Viridiplantae</taxon>
        <taxon>Chlorophyta</taxon>
        <taxon>core chlorophytes</taxon>
        <taxon>Trebouxiophyceae</taxon>
        <taxon>Chlorellales</taxon>
        <taxon>Chlorellaceae</taxon>
        <taxon>Apatococcus</taxon>
    </lineage>
</organism>
<feature type="chain" id="PRO_5043957255" evidence="5">
    <location>
        <begin position="26"/>
        <end position="436"/>
    </location>
</feature>
<evidence type="ECO:0000313" key="7">
    <source>
        <dbReference type="Proteomes" id="UP001438707"/>
    </source>
</evidence>
<evidence type="ECO:0000313" key="6">
    <source>
        <dbReference type="EMBL" id="KAK9833091.1"/>
    </source>
</evidence>
<dbReference type="PANTHER" id="PTHR22925">
    <property type="entry name" value="GLYCOSYL HYDROLASE 43 FAMILY MEMBER"/>
    <property type="match status" value="1"/>
</dbReference>
<dbReference type="SUPFAM" id="SSF75005">
    <property type="entry name" value="Arabinanase/levansucrase/invertase"/>
    <property type="match status" value="1"/>
</dbReference>